<name>A0A5S3PRK9_9RHOB</name>
<dbReference type="Pfam" id="PF06676">
    <property type="entry name" value="DUF1178"/>
    <property type="match status" value="1"/>
</dbReference>
<proteinExistence type="predicted"/>
<dbReference type="AlphaFoldDB" id="A0A5S3PRK9"/>
<reference evidence="2 3" key="1">
    <citation type="submission" date="2019-05" db="EMBL/GenBank/DDBJ databases">
        <title>Sulfitobacter sabulilitoris sp. nov., isolated from a marine sand.</title>
        <authorList>
            <person name="Yoon J.-H."/>
        </authorList>
    </citation>
    <scope>NUCLEOTIDE SEQUENCE [LARGE SCALE GENOMIC DNA]</scope>
    <source>
        <strain evidence="2 3">HSMS-29</strain>
    </source>
</reference>
<feature type="compositionally biased region" description="Low complexity" evidence="1">
    <location>
        <begin position="54"/>
        <end position="68"/>
    </location>
</feature>
<dbReference type="Proteomes" id="UP000309550">
    <property type="component" value="Unassembled WGS sequence"/>
</dbReference>
<feature type="region of interest" description="Disordered" evidence="1">
    <location>
        <begin position="54"/>
        <end position="90"/>
    </location>
</feature>
<evidence type="ECO:0000313" key="2">
    <source>
        <dbReference type="EMBL" id="TMM55195.1"/>
    </source>
</evidence>
<organism evidence="2 3">
    <name type="scientific">Sulfitobacter sabulilitoris</name>
    <dbReference type="NCBI Taxonomy" id="2562655"/>
    <lineage>
        <taxon>Bacteria</taxon>
        <taxon>Pseudomonadati</taxon>
        <taxon>Pseudomonadota</taxon>
        <taxon>Alphaproteobacteria</taxon>
        <taxon>Rhodobacterales</taxon>
        <taxon>Roseobacteraceae</taxon>
        <taxon>Sulfitobacter</taxon>
    </lineage>
</organism>
<gene>
    <name evidence="2" type="ORF">FDT80_06435</name>
</gene>
<sequence>MIHYALKCKEGHSFESWFQSAAAYDALSGAGHVACVECGSTQVSKAVMAPRVAAARPHADGARAAPRAAEPDRQGTAQADGPLRGKPDARQKALAALRRQVEANSDYVGGDFAREARAMHLGTAPERPIYGEANLAEAKALVEEGIPVAPLPFLPNRKAN</sequence>
<evidence type="ECO:0000313" key="3">
    <source>
        <dbReference type="Proteomes" id="UP000309550"/>
    </source>
</evidence>
<dbReference type="OrthoDB" id="9799894at2"/>
<dbReference type="InterPro" id="IPR009562">
    <property type="entry name" value="DUF1178"/>
</dbReference>
<protein>
    <submittedName>
        <fullName evidence="2">DUF1178 family protein</fullName>
    </submittedName>
</protein>
<accession>A0A5S3PRK9</accession>
<keyword evidence="3" id="KW-1185">Reference proteome</keyword>
<dbReference type="PIRSF" id="PIRSF032131">
    <property type="entry name" value="UCP032131"/>
    <property type="match status" value="1"/>
</dbReference>
<comment type="caution">
    <text evidence="2">The sequence shown here is derived from an EMBL/GenBank/DDBJ whole genome shotgun (WGS) entry which is preliminary data.</text>
</comment>
<evidence type="ECO:0000256" key="1">
    <source>
        <dbReference type="SAM" id="MobiDB-lite"/>
    </source>
</evidence>
<dbReference type="EMBL" id="VANS01000001">
    <property type="protein sequence ID" value="TMM55195.1"/>
    <property type="molecule type" value="Genomic_DNA"/>
</dbReference>
<dbReference type="RefSeq" id="WP_138661364.1">
    <property type="nucleotide sequence ID" value="NZ_VANS01000001.1"/>
</dbReference>